<dbReference type="Gene3D" id="3.40.50.2000">
    <property type="entry name" value="Glycogen Phosphorylase B"/>
    <property type="match status" value="1"/>
</dbReference>
<evidence type="ECO:0000259" key="1">
    <source>
        <dbReference type="Pfam" id="PF00534"/>
    </source>
</evidence>
<dbReference type="GO" id="GO:0016757">
    <property type="term" value="F:glycosyltransferase activity"/>
    <property type="evidence" value="ECO:0007669"/>
    <property type="project" value="InterPro"/>
</dbReference>
<dbReference type="STRING" id="1464122.SAMN05421737_10830"/>
<name>A0A1G6L809_9BACI</name>
<dbReference type="InterPro" id="IPR001296">
    <property type="entry name" value="Glyco_trans_1"/>
</dbReference>
<accession>A0A1G6L809</accession>
<organism evidence="2 3">
    <name type="scientific">Shouchella lonarensis</name>
    <dbReference type="NCBI Taxonomy" id="1464122"/>
    <lineage>
        <taxon>Bacteria</taxon>
        <taxon>Bacillati</taxon>
        <taxon>Bacillota</taxon>
        <taxon>Bacilli</taxon>
        <taxon>Bacillales</taxon>
        <taxon>Bacillaceae</taxon>
        <taxon>Shouchella</taxon>
    </lineage>
</organism>
<evidence type="ECO:0000313" key="3">
    <source>
        <dbReference type="Proteomes" id="UP000242662"/>
    </source>
</evidence>
<gene>
    <name evidence="2" type="ORF">SAMN05421737_10830</name>
</gene>
<reference evidence="3" key="1">
    <citation type="submission" date="2016-09" db="EMBL/GenBank/DDBJ databases">
        <authorList>
            <person name="Varghese N."/>
            <person name="Submissions S."/>
        </authorList>
    </citation>
    <scope>NUCLEOTIDE SEQUENCE [LARGE SCALE GENOMIC DNA]</scope>
    <source>
        <strain evidence="3">25nlg</strain>
    </source>
</reference>
<dbReference type="SUPFAM" id="SSF53756">
    <property type="entry name" value="UDP-Glycosyltransferase/glycogen phosphorylase"/>
    <property type="match status" value="1"/>
</dbReference>
<dbReference type="AlphaFoldDB" id="A0A1G6L809"/>
<evidence type="ECO:0000313" key="2">
    <source>
        <dbReference type="EMBL" id="SDC39258.1"/>
    </source>
</evidence>
<protein>
    <submittedName>
        <fullName evidence="2">Glycosyltransferase involved in cell wall bisynthesis</fullName>
    </submittedName>
</protein>
<feature type="domain" description="Glycosyl transferase family 1" evidence="1">
    <location>
        <begin position="229"/>
        <end position="319"/>
    </location>
</feature>
<keyword evidence="2" id="KW-0808">Transferase</keyword>
<sequence>MENSDEKTIRVLHGPMNIANQMEALSRGLNENGVYCRTVSLVNDYLRYPAKYPLENVWERNIAPAEVLRFLEENCVPNFDMFNFHFGRSFTRNYSDLHLLSSKKKPIVMHHWGSDARSLESALKINPYAKVKPGAEKKIIDTYLRYIARYIKHCIVQDEEMKFHVTDYYEHVHIVPVMIDMSEYEYVPVSEREKMLIVHAPTHTGIKGTETIVKVMSDLQQEFDFDFKLIKGYSHAEAKKLYAQADLVIDQLHLGIYGMVSIEAMAMGKPVICYVSDFMLDHYPKDLPVMNANPDTFPTVMKSVLKNKDVLPELGKKARTFVEARHDMLKNSLEVKRIYQEIMSLV</sequence>
<keyword evidence="3" id="KW-1185">Reference proteome</keyword>
<dbReference type="EMBL" id="FMYM01000008">
    <property type="protein sequence ID" value="SDC39258.1"/>
    <property type="molecule type" value="Genomic_DNA"/>
</dbReference>
<proteinExistence type="predicted"/>
<dbReference type="RefSeq" id="WP_141769880.1">
    <property type="nucleotide sequence ID" value="NZ_FMYM01000008.1"/>
</dbReference>
<dbReference type="Pfam" id="PF00534">
    <property type="entry name" value="Glycos_transf_1"/>
    <property type="match status" value="1"/>
</dbReference>
<dbReference type="OrthoDB" id="9809622at2"/>
<dbReference type="Proteomes" id="UP000242662">
    <property type="component" value="Unassembled WGS sequence"/>
</dbReference>